<evidence type="ECO:0000256" key="1">
    <source>
        <dbReference type="SAM" id="MobiDB-lite"/>
    </source>
</evidence>
<dbReference type="AlphaFoldDB" id="A0A2S9Q350"/>
<dbReference type="EMBL" id="PVLV01000007">
    <property type="protein sequence ID" value="PRH81072.1"/>
    <property type="molecule type" value="Genomic_DNA"/>
</dbReference>
<feature type="region of interest" description="Disordered" evidence="1">
    <location>
        <begin position="191"/>
        <end position="215"/>
    </location>
</feature>
<evidence type="ECO:0000313" key="2">
    <source>
        <dbReference type="EMBL" id="PRH81072.1"/>
    </source>
</evidence>
<comment type="caution">
    <text evidence="2">The sequence shown here is derived from an EMBL/GenBank/DDBJ whole genome shotgun (WGS) entry which is preliminary data.</text>
</comment>
<protein>
    <submittedName>
        <fullName evidence="2">Uncharacterized protein</fullName>
    </submittedName>
</protein>
<sequence>MSEGSVEAGERREKCTFAIDVEHAKRFTDLRKEQRRAMAEWVHDLVEESNGGITRDEARLEARRRRSELWPTLDQYVERAVRQRLVEDDLAGPWEPLTAMEEEFATLAGRGIGKNYPGFLITRTYELPLSLLKQLRTASIRVSEEPLKEMEELGLLYNSLDYTPEEYDKREELVKRVMSAPRIVRQALERYGPWPPDEHPPSSIAAIGTRALNQG</sequence>
<proteinExistence type="predicted"/>
<keyword evidence="3" id="KW-1185">Reference proteome</keyword>
<organism evidence="2 3">
    <name type="scientific">Streptomyces solincola</name>
    <dbReference type="NCBI Taxonomy" id="2100817"/>
    <lineage>
        <taxon>Bacteria</taxon>
        <taxon>Bacillati</taxon>
        <taxon>Actinomycetota</taxon>
        <taxon>Actinomycetes</taxon>
        <taxon>Kitasatosporales</taxon>
        <taxon>Streptomycetaceae</taxon>
        <taxon>Streptomyces</taxon>
    </lineage>
</organism>
<accession>A0A2S9Q350</accession>
<dbReference type="Proteomes" id="UP000239322">
    <property type="component" value="Unassembled WGS sequence"/>
</dbReference>
<dbReference type="OrthoDB" id="4242010at2"/>
<dbReference type="RefSeq" id="WP_105866838.1">
    <property type="nucleotide sequence ID" value="NZ_PVLV01000007.1"/>
</dbReference>
<evidence type="ECO:0000313" key="3">
    <source>
        <dbReference type="Proteomes" id="UP000239322"/>
    </source>
</evidence>
<name>A0A2S9Q350_9ACTN</name>
<reference evidence="2 3" key="1">
    <citation type="submission" date="2018-03" db="EMBL/GenBank/DDBJ databases">
        <title>Novel Streptomyces sp. from soil.</title>
        <authorList>
            <person name="Tan G.Y.A."/>
            <person name="Lee Z.Y."/>
        </authorList>
    </citation>
    <scope>NUCLEOTIDE SEQUENCE [LARGE SCALE GENOMIC DNA]</scope>
    <source>
        <strain evidence="2 3">ST5x</strain>
    </source>
</reference>
<gene>
    <name evidence="2" type="ORF">C6N75_00570</name>
</gene>